<protein>
    <submittedName>
        <fullName evidence="1">Uncharacterized protein</fullName>
    </submittedName>
</protein>
<keyword evidence="1" id="KW-0496">Mitochondrion</keyword>
<proteinExistence type="predicted"/>
<reference evidence="1" key="1">
    <citation type="submission" date="2017-03" db="EMBL/GenBank/DDBJ databases">
        <title>The mitochondrial genome of the carnivorous plant Utricularia reniformis (Lentibulariaceae): structure, comparative analysis and evolutionary landmarks.</title>
        <authorList>
            <person name="Silva S.R."/>
            <person name="Alvarenga D.O."/>
            <person name="Michael T.P."/>
            <person name="Miranda V.F.O."/>
            <person name="Varani A.M."/>
        </authorList>
    </citation>
    <scope>NUCLEOTIDE SEQUENCE</scope>
</reference>
<accession>A0A1Y0AZ89</accession>
<sequence>MSQRKNSHSWALRVQAKGLGSGTFTLYLSSPSFLVSWRPSPSFLLE</sequence>
<dbReference type="AlphaFoldDB" id="A0A1Y0AZ89"/>
<evidence type="ECO:0000313" key="1">
    <source>
        <dbReference type="EMBL" id="ART30477.1"/>
    </source>
</evidence>
<organism evidence="1">
    <name type="scientific">Utricularia reniformis</name>
    <dbReference type="NCBI Taxonomy" id="192314"/>
    <lineage>
        <taxon>Eukaryota</taxon>
        <taxon>Viridiplantae</taxon>
        <taxon>Streptophyta</taxon>
        <taxon>Embryophyta</taxon>
        <taxon>Tracheophyta</taxon>
        <taxon>Spermatophyta</taxon>
        <taxon>Magnoliopsida</taxon>
        <taxon>eudicotyledons</taxon>
        <taxon>Gunneridae</taxon>
        <taxon>Pentapetalae</taxon>
        <taxon>asterids</taxon>
        <taxon>lamiids</taxon>
        <taxon>Lamiales</taxon>
        <taxon>Lentibulariaceae</taxon>
        <taxon>Utricularia</taxon>
    </lineage>
</organism>
<name>A0A1Y0AZ89_9LAMI</name>
<gene>
    <name evidence="1" type="ORF">AEK19_MT0197</name>
</gene>
<dbReference type="EMBL" id="KY774314">
    <property type="protein sequence ID" value="ART30477.1"/>
    <property type="molecule type" value="Genomic_DNA"/>
</dbReference>
<geneLocation type="mitochondrion" evidence="1"/>